<dbReference type="AlphaFoldDB" id="A0A0A9CUK9"/>
<dbReference type="EMBL" id="GBRH01220825">
    <property type="protein sequence ID" value="JAD77070.1"/>
    <property type="molecule type" value="Transcribed_RNA"/>
</dbReference>
<protein>
    <submittedName>
        <fullName evidence="1">Peptidase M3 family protein / thimet oligopeptidase family protein</fullName>
    </submittedName>
</protein>
<accession>A0A0A9CUK9</accession>
<evidence type="ECO:0000313" key="1">
    <source>
        <dbReference type="EMBL" id="JAD77070.1"/>
    </source>
</evidence>
<sequence>MQLHIYTGKTYLAQAEGARTEILCSDKLHINFLWKSFTGFIMLCNAQKSILVIAPVLHELGG</sequence>
<reference evidence="1" key="2">
    <citation type="journal article" date="2015" name="Data Brief">
        <title>Shoot transcriptome of the giant reed, Arundo donax.</title>
        <authorList>
            <person name="Barrero R.A."/>
            <person name="Guerrero F.D."/>
            <person name="Moolhuijzen P."/>
            <person name="Goolsby J.A."/>
            <person name="Tidwell J."/>
            <person name="Bellgard S.E."/>
            <person name="Bellgard M.I."/>
        </authorList>
    </citation>
    <scope>NUCLEOTIDE SEQUENCE</scope>
    <source>
        <tissue evidence="1">Shoot tissue taken approximately 20 cm above the soil surface</tissue>
    </source>
</reference>
<name>A0A0A9CUK9_ARUDO</name>
<reference evidence="1" key="1">
    <citation type="submission" date="2014-09" db="EMBL/GenBank/DDBJ databases">
        <authorList>
            <person name="Magalhaes I.L.F."/>
            <person name="Oliveira U."/>
            <person name="Santos F.R."/>
            <person name="Vidigal T.H.D.A."/>
            <person name="Brescovit A.D."/>
            <person name="Santos A.J."/>
        </authorList>
    </citation>
    <scope>NUCLEOTIDE SEQUENCE</scope>
    <source>
        <tissue evidence="1">Shoot tissue taken approximately 20 cm above the soil surface</tissue>
    </source>
</reference>
<proteinExistence type="predicted"/>
<organism evidence="1">
    <name type="scientific">Arundo donax</name>
    <name type="common">Giant reed</name>
    <name type="synonym">Donax arundinaceus</name>
    <dbReference type="NCBI Taxonomy" id="35708"/>
    <lineage>
        <taxon>Eukaryota</taxon>
        <taxon>Viridiplantae</taxon>
        <taxon>Streptophyta</taxon>
        <taxon>Embryophyta</taxon>
        <taxon>Tracheophyta</taxon>
        <taxon>Spermatophyta</taxon>
        <taxon>Magnoliopsida</taxon>
        <taxon>Liliopsida</taxon>
        <taxon>Poales</taxon>
        <taxon>Poaceae</taxon>
        <taxon>PACMAD clade</taxon>
        <taxon>Arundinoideae</taxon>
        <taxon>Arundineae</taxon>
        <taxon>Arundo</taxon>
    </lineage>
</organism>